<evidence type="ECO:0000313" key="5">
    <source>
        <dbReference type="Proteomes" id="UP000054302"/>
    </source>
</evidence>
<dbReference type="OMA" id="SRWHKDY"/>
<dbReference type="OrthoDB" id="5307821at2759"/>
<dbReference type="EMBL" id="KN847521">
    <property type="protein sequence ID" value="KIV94879.1"/>
    <property type="molecule type" value="Genomic_DNA"/>
</dbReference>
<dbReference type="PRINTS" id="PR00081">
    <property type="entry name" value="GDHRDH"/>
</dbReference>
<dbReference type="InterPro" id="IPR036291">
    <property type="entry name" value="NAD(P)-bd_dom_sf"/>
</dbReference>
<keyword evidence="2" id="KW-0521">NADP</keyword>
<dbReference type="STRING" id="212818.A0A0D1ZLR0"/>
<accession>A0A0D1ZLR0</accession>
<protein>
    <recommendedName>
        <fullName evidence="6">Short chain dehydrogenase/reductase</fullName>
    </recommendedName>
</protein>
<gene>
    <name evidence="4" type="ORF">PV10_02600</name>
</gene>
<dbReference type="PROSITE" id="PS00061">
    <property type="entry name" value="ADH_SHORT"/>
    <property type="match status" value="1"/>
</dbReference>
<dbReference type="GO" id="GO:0016616">
    <property type="term" value="F:oxidoreductase activity, acting on the CH-OH group of donors, NAD or NADP as acceptor"/>
    <property type="evidence" value="ECO:0007669"/>
    <property type="project" value="UniProtKB-ARBA"/>
</dbReference>
<keyword evidence="3" id="KW-0560">Oxidoreductase</keyword>
<comment type="similarity">
    <text evidence="1">Belongs to the short-chain dehydrogenases/reductases (SDR) family.</text>
</comment>
<name>A0A0D1ZLR0_EXOME</name>
<dbReference type="RefSeq" id="XP_016226453.1">
    <property type="nucleotide sequence ID" value="XM_016366935.1"/>
</dbReference>
<dbReference type="VEuPathDB" id="FungiDB:PV10_02600"/>
<dbReference type="Pfam" id="PF00106">
    <property type="entry name" value="adh_short"/>
    <property type="match status" value="1"/>
</dbReference>
<dbReference type="AlphaFoldDB" id="A0A0D1ZLR0"/>
<evidence type="ECO:0008006" key="6">
    <source>
        <dbReference type="Google" id="ProtNLM"/>
    </source>
</evidence>
<evidence type="ECO:0000256" key="1">
    <source>
        <dbReference type="ARBA" id="ARBA00006484"/>
    </source>
</evidence>
<dbReference type="PANTHER" id="PTHR43008:SF7">
    <property type="entry name" value="SHORT CHAIN DEHYDROGENASE_REDUCTASE (AFU_ORTHOLOGUE AFUA_2G00830)"/>
    <property type="match status" value="1"/>
</dbReference>
<sequence length="307" mass="33253">MSSSVFRPGALAVLSGSASGVGYAFAAQLRRQGLHLALLDINKESLNKAASILQSLETQGNPKIETYDLDVSDHSSWEKVRDSLATKFPGTNGIDFLLLNAGRSVKPTTAQPWEDIEYFQKTLDTNLFGVINGLSVLLPLVQKSSGPSAIVLTGSKQGITNPPGNPAYNASKAAVKSLAEQLAHSLRTKNNPSYAPHVSAHLLVPGWTFTGLSGNQGPVSDEEATKSKPKAAWLGSQVAEYGIAKINDGKFYILCPDYDVDEALDQARVTWASADITEGRSPLSRWDDEWKDRAADWIKEDAEKRRK</sequence>
<dbReference type="Gene3D" id="3.40.50.720">
    <property type="entry name" value="NAD(P)-binding Rossmann-like Domain"/>
    <property type="match status" value="1"/>
</dbReference>
<evidence type="ECO:0000256" key="2">
    <source>
        <dbReference type="ARBA" id="ARBA00022857"/>
    </source>
</evidence>
<keyword evidence="5" id="KW-1185">Reference proteome</keyword>
<dbReference type="PANTHER" id="PTHR43008">
    <property type="entry name" value="BENZIL REDUCTASE"/>
    <property type="match status" value="1"/>
</dbReference>
<dbReference type="GeneID" id="27320445"/>
<evidence type="ECO:0000313" key="4">
    <source>
        <dbReference type="EMBL" id="KIV94879.1"/>
    </source>
</evidence>
<dbReference type="GO" id="GO:0050664">
    <property type="term" value="F:oxidoreductase activity, acting on NAD(P)H, oxygen as acceptor"/>
    <property type="evidence" value="ECO:0007669"/>
    <property type="project" value="TreeGrafter"/>
</dbReference>
<dbReference type="InterPro" id="IPR020904">
    <property type="entry name" value="Sc_DH/Rdtase_CS"/>
</dbReference>
<dbReference type="HOGENOM" id="CLU_010194_2_3_1"/>
<dbReference type="InterPro" id="IPR002347">
    <property type="entry name" value="SDR_fam"/>
</dbReference>
<dbReference type="SUPFAM" id="SSF51735">
    <property type="entry name" value="NAD(P)-binding Rossmann-fold domains"/>
    <property type="match status" value="1"/>
</dbReference>
<evidence type="ECO:0000256" key="3">
    <source>
        <dbReference type="ARBA" id="ARBA00023002"/>
    </source>
</evidence>
<organism evidence="4 5">
    <name type="scientific">Exophiala mesophila</name>
    <name type="common">Black yeast-like fungus</name>
    <dbReference type="NCBI Taxonomy" id="212818"/>
    <lineage>
        <taxon>Eukaryota</taxon>
        <taxon>Fungi</taxon>
        <taxon>Dikarya</taxon>
        <taxon>Ascomycota</taxon>
        <taxon>Pezizomycotina</taxon>
        <taxon>Eurotiomycetes</taxon>
        <taxon>Chaetothyriomycetidae</taxon>
        <taxon>Chaetothyriales</taxon>
        <taxon>Herpotrichiellaceae</taxon>
        <taxon>Exophiala</taxon>
    </lineage>
</organism>
<proteinExistence type="inferred from homology"/>
<reference evidence="4 5" key="1">
    <citation type="submission" date="2015-01" db="EMBL/GenBank/DDBJ databases">
        <title>The Genome Sequence of Exophiala mesophila CBS40295.</title>
        <authorList>
            <consortium name="The Broad Institute Genomics Platform"/>
            <person name="Cuomo C."/>
            <person name="de Hoog S."/>
            <person name="Gorbushina A."/>
            <person name="Stielow B."/>
            <person name="Teixiera M."/>
            <person name="Abouelleil A."/>
            <person name="Chapman S.B."/>
            <person name="Priest M."/>
            <person name="Young S.K."/>
            <person name="Wortman J."/>
            <person name="Nusbaum C."/>
            <person name="Birren B."/>
        </authorList>
    </citation>
    <scope>NUCLEOTIDE SEQUENCE [LARGE SCALE GENOMIC DNA]</scope>
    <source>
        <strain evidence="4 5">CBS 40295</strain>
    </source>
</reference>
<dbReference type="CDD" id="cd05233">
    <property type="entry name" value="SDR_c"/>
    <property type="match status" value="1"/>
</dbReference>
<dbReference type="Proteomes" id="UP000054302">
    <property type="component" value="Unassembled WGS sequence"/>
</dbReference>